<evidence type="ECO:0000313" key="2">
    <source>
        <dbReference type="Proteomes" id="UP000601522"/>
    </source>
</evidence>
<comment type="caution">
    <text evidence="1">The sequence shown here is derived from an EMBL/GenBank/DDBJ whole genome shotgun (WGS) entry which is preliminary data.</text>
</comment>
<dbReference type="EMBL" id="JACRTK010000003">
    <property type="protein sequence ID" value="MBC8591253.1"/>
    <property type="molecule type" value="Genomic_DNA"/>
</dbReference>
<gene>
    <name evidence="1" type="ORF">H8689_09025</name>
</gene>
<proteinExistence type="predicted"/>
<dbReference type="AlphaFoldDB" id="A0A926IP24"/>
<dbReference type="RefSeq" id="WP_249324114.1">
    <property type="nucleotide sequence ID" value="NZ_JACRTK010000003.1"/>
</dbReference>
<evidence type="ECO:0000313" key="1">
    <source>
        <dbReference type="EMBL" id="MBC8591253.1"/>
    </source>
</evidence>
<accession>A0A926IP24</accession>
<sequence>MFKTFPYGGGSIGLLYIIDHKKYKKHLETGFYKYGFRIFMPEFKSKILNNITKEEHVIGDVAGINLKPIDYKNPDKVDKLISSILKIKDEKHNLIYMEEINLMDYEIISAIEKGTSLKFPKGLDISLYNLPIILKEIFDKNNMEGIKKEVLIICQYKEMVYNIVNFISHMFKFISVIGIPENEKEEVYEAILKDTGISIFQPKNIDRNIRNYDIIINLSNELLVKVINIKRKSIVIDFSITKPFKSMDNPMVITDISLDITDSSIRDNDLIEDEISSRLYEGIFKNEHRTFCRLYSKNNLYNVEELANRQFQIKGEF</sequence>
<dbReference type="Proteomes" id="UP000601522">
    <property type="component" value="Unassembled WGS sequence"/>
</dbReference>
<keyword evidence="2" id="KW-1185">Reference proteome</keyword>
<reference evidence="1 2" key="1">
    <citation type="submission" date="2020-08" db="EMBL/GenBank/DDBJ databases">
        <title>Genome public.</title>
        <authorList>
            <person name="Liu C."/>
            <person name="Sun Q."/>
        </authorList>
    </citation>
    <scope>NUCLEOTIDE SEQUENCE [LARGE SCALE GENOMIC DNA]</scope>
    <source>
        <strain evidence="1 2">NSJ-26</strain>
    </source>
</reference>
<protein>
    <submittedName>
        <fullName evidence="1">Uncharacterized protein</fullName>
    </submittedName>
</protein>
<organism evidence="1 2">
    <name type="scientific">Wansuia hejianensis</name>
    <dbReference type="NCBI Taxonomy" id="2763667"/>
    <lineage>
        <taxon>Bacteria</taxon>
        <taxon>Bacillati</taxon>
        <taxon>Bacillota</taxon>
        <taxon>Clostridia</taxon>
        <taxon>Lachnospirales</taxon>
        <taxon>Lachnospiraceae</taxon>
        <taxon>Wansuia</taxon>
    </lineage>
</organism>
<name>A0A926IP24_9FIRM</name>